<reference evidence="1" key="1">
    <citation type="submission" date="2022-07" db="EMBL/GenBank/DDBJ databases">
        <title>Genome Sequence of Lecanicillium saksenae.</title>
        <authorList>
            <person name="Buettner E."/>
        </authorList>
    </citation>
    <scope>NUCLEOTIDE SEQUENCE</scope>
    <source>
        <strain evidence="1">VT-O1</strain>
    </source>
</reference>
<protein>
    <submittedName>
        <fullName evidence="1">Uncharacterized protein</fullName>
    </submittedName>
</protein>
<dbReference type="Proteomes" id="UP001148737">
    <property type="component" value="Unassembled WGS sequence"/>
</dbReference>
<name>A0ACC1R164_9HYPO</name>
<accession>A0ACC1R164</accession>
<sequence length="1307" mass="145116">MEAMHGTSAAGFGLVYVVEHLIFAIIPAGLVALITPLMSKGVAVPFTRPRGYIGRSLLSAATGMLFLQLLAVIMWRTTSLGSDASFPAAILSLVASTLICLVLHSGAEMGSRSQELPLCLLAVTAVYDICASWQCFAVGHSFLAKVQFTIVLLKAIIVVLASHYSSDIVHPQSRNPLLFSLFYMSSIMNSICTLIENFLAQDLPHAKVLGDPEDWSNQFMRYWKLADQRSVSLSRACFHVFYWQNVLFALFRFCEVCLDFTLPFHLQYVVTLVQEKDIGFPEIKAVLLYTAIIHLGITFMQYATNSLQNRILTSTTSMLSITVHNKMLRLQSETIADCSLKSILCNDVNAVVGGIRGVHGLLARGFGVIFAFATLYRLMGYGCAVVLITSATLSVLASRISRYELSAHSIYREKLDAREKAIESIIRQLKNIKMMGLGDVLARYLERLAAEEAKAVSGHYHERCFAIGLASFTYTVNPAILLGTGWYLTKSLSEADAAQIFAIYMVTGFLTRYLTAYEFFYSEIHKSVPASESLTNFLLLEELVIRNSDENAVFAPIEEASQNHAIRLIDVTISSEEGEVVLQDVNLEIPRNTIAMTTWLAGLTIRQLILNGQQYVAERRKFCFYKKPQTAINEALSSVDSATVQTITQNLFGSGGLIHGWDCTLVMATNNRSLLRFADVVFEIKEDHGIWEHRDLVSFLGSFPAHIEVESDVFEPTMRRSTHASQPSRDSNVATLDVKHHFGSWLDLYKNFRFFMKPAGLFLMFCFVMANAVCAVFQELPPVFLAIYYDGGSPAPIFFTGSVAIGILAVLSMGATPINLVRSILSATPEFIANVDVTHLLRFFKDDFRIVSNDIHLVVIQISYMSLSSINGLLVFSSTLRYGFLISFVTAIMMSLIPPAFSAARKRLNRLQENALAALDSHITATEAGIEHIRAFGQVTPTMRDASKLIRSAQHYQYCISQARWRSIMIFRLWTSVLSCVIVALALFFREDTAAVAVGLALFFGEEHGENMRNLMGARAALEQNLESVYRIEEFCKTIPVERDEHAVLLSDPQWPPAGGMDFRDATITSESGMSSAGHNMKNATVSIEAGEKVGLAGYPDHGQSSVILAVLRMVNYTGNISIDGQDIKLISRELLRSKITTVTEDGIAIAGSVRLNLDPYSTTDDRFSDDDLISMLTRVHLWDIVRRRGGLDADISRMKFSKGHLQLLNLGRGALHKRRAGTRIVLIDEATSNLDVETEFQMSDFMDGEFAGATVLIVAQRLQCFETADAVLMMREGRVDSILRQDEDTGEWYEDFGQDEPVVGSM</sequence>
<gene>
    <name evidence="1" type="ORF">NLG97_g2791</name>
</gene>
<proteinExistence type="predicted"/>
<keyword evidence="2" id="KW-1185">Reference proteome</keyword>
<dbReference type="EMBL" id="JANAKD010000206">
    <property type="protein sequence ID" value="KAJ3496256.1"/>
    <property type="molecule type" value="Genomic_DNA"/>
</dbReference>
<evidence type="ECO:0000313" key="1">
    <source>
        <dbReference type="EMBL" id="KAJ3496256.1"/>
    </source>
</evidence>
<organism evidence="1 2">
    <name type="scientific">Lecanicillium saksenae</name>
    <dbReference type="NCBI Taxonomy" id="468837"/>
    <lineage>
        <taxon>Eukaryota</taxon>
        <taxon>Fungi</taxon>
        <taxon>Dikarya</taxon>
        <taxon>Ascomycota</taxon>
        <taxon>Pezizomycotina</taxon>
        <taxon>Sordariomycetes</taxon>
        <taxon>Hypocreomycetidae</taxon>
        <taxon>Hypocreales</taxon>
        <taxon>Cordycipitaceae</taxon>
        <taxon>Lecanicillium</taxon>
    </lineage>
</organism>
<evidence type="ECO:0000313" key="2">
    <source>
        <dbReference type="Proteomes" id="UP001148737"/>
    </source>
</evidence>
<comment type="caution">
    <text evidence="1">The sequence shown here is derived from an EMBL/GenBank/DDBJ whole genome shotgun (WGS) entry which is preliminary data.</text>
</comment>